<dbReference type="Pfam" id="PF02518">
    <property type="entry name" value="HATPase_c"/>
    <property type="match status" value="1"/>
</dbReference>
<feature type="compositionally biased region" description="Polar residues" evidence="7">
    <location>
        <begin position="815"/>
        <end position="825"/>
    </location>
</feature>
<dbReference type="InterPro" id="IPR036890">
    <property type="entry name" value="HATPase_C_sf"/>
</dbReference>
<feature type="region of interest" description="Disordered" evidence="7">
    <location>
        <begin position="657"/>
        <end position="706"/>
    </location>
</feature>
<evidence type="ECO:0000256" key="8">
    <source>
        <dbReference type="SAM" id="Phobius"/>
    </source>
</evidence>
<dbReference type="InterPro" id="IPR005467">
    <property type="entry name" value="His_kinase_dom"/>
</dbReference>
<gene>
    <name evidence="10" type="ORF">E9998_20335</name>
</gene>
<reference evidence="10 11" key="1">
    <citation type="journal article" date="2018" name="Int. J. Syst. Evol. Microbiol.">
        <title>Glycomyces paridis sp. nov., isolated from the medicinal plant Paris polyphylla.</title>
        <authorList>
            <person name="Fang X.M."/>
            <person name="Bai J.L."/>
            <person name="Su J."/>
            <person name="Zhao L.L."/>
            <person name="Liu H.Y."/>
            <person name="Ma B.P."/>
            <person name="Zhang Y.Q."/>
            <person name="Yu L.Y."/>
        </authorList>
    </citation>
    <scope>NUCLEOTIDE SEQUENCE [LARGE SCALE GENOMIC DNA]</scope>
    <source>
        <strain evidence="10 11">CPCC 204357</strain>
    </source>
</reference>
<dbReference type="InterPro" id="IPR050980">
    <property type="entry name" value="2C_sensor_his_kinase"/>
</dbReference>
<evidence type="ECO:0000313" key="10">
    <source>
        <dbReference type="EMBL" id="THV24559.1"/>
    </source>
</evidence>
<accession>A0A4S8P9R5</accession>
<feature type="region of interest" description="Disordered" evidence="7">
    <location>
        <begin position="786"/>
        <end position="825"/>
    </location>
</feature>
<dbReference type="PROSITE" id="PS50109">
    <property type="entry name" value="HIS_KIN"/>
    <property type="match status" value="1"/>
</dbReference>
<dbReference type="EMBL" id="STGX01000017">
    <property type="protein sequence ID" value="THV24559.1"/>
    <property type="molecule type" value="Genomic_DNA"/>
</dbReference>
<dbReference type="AlphaFoldDB" id="A0A4S8P9R5"/>
<dbReference type="PANTHER" id="PTHR44936">
    <property type="entry name" value="SENSOR PROTEIN CREC"/>
    <property type="match status" value="1"/>
</dbReference>
<comment type="catalytic activity">
    <reaction evidence="1">
        <text>ATP + protein L-histidine = ADP + protein N-phospho-L-histidine.</text>
        <dbReference type="EC" id="2.7.13.3"/>
    </reaction>
</comment>
<evidence type="ECO:0000256" key="5">
    <source>
        <dbReference type="ARBA" id="ARBA00022777"/>
    </source>
</evidence>
<dbReference type="EC" id="2.7.13.3" evidence="2"/>
<dbReference type="GO" id="GO:0000160">
    <property type="term" value="P:phosphorelay signal transduction system"/>
    <property type="evidence" value="ECO:0007669"/>
    <property type="project" value="UniProtKB-KW"/>
</dbReference>
<dbReference type="SUPFAM" id="SSF55874">
    <property type="entry name" value="ATPase domain of HSP90 chaperone/DNA topoisomerase II/histidine kinase"/>
    <property type="match status" value="1"/>
</dbReference>
<evidence type="ECO:0000256" key="1">
    <source>
        <dbReference type="ARBA" id="ARBA00000085"/>
    </source>
</evidence>
<dbReference type="SMART" id="SM00387">
    <property type="entry name" value="HATPase_c"/>
    <property type="match status" value="1"/>
</dbReference>
<keyword evidence="8" id="KW-0812">Transmembrane</keyword>
<sequence>MNDEQEPAPTAEGGKQRRRLLSRVRIRTKLTAMLLVPALTLTGMVALRLVESAAEAREVGATADAVELLGDVNDAIGALMAERTDAAMLVYQEDTGLAEPDALLEAFERHETETEAALDALETTRSELDLDAETVALLDRAGTPLDRLAIARRAVHDGTVDAVHLTVYNSVIGRLSVVVDRAVDAAGTAELSRMLRTASLLAAIDEHSEQLRLLVLSLEDGKPLAGKHRTFMRLSAAREESLNEYRRTVVQIDPEASVLSVGGIGSTDARAANAFESAVAGSRSDDDQVVDHEALMAAYDARHTATAKLVDDSLTEATEQAESVAAASLRRLGVEGLIAVLALALAILIAYGIGRSVTHGLRELSGSARRIAMVDLPLAVKRVDQQQGLGGLSPFQFAARTPSPLQVQGKDELSEVGEAFNIVHREAIRVSAQQALLRFHVGAIFVRLARRGHSLTGRLTAELDEAERNEQDPDRLQRLFRLDHLASLIGRANDSLLVLGGSSAAKVRTTDAKVGDVLTAAQSRIEYYTRVEVASDEGAWVKADVVDDVVQLLAELMDNATRYSESATEVTARIVTGKVIIQVRDHGIGIETDRLERFNERLKQETPVDLEAMQAMGLTVVGFLASRHGIEIEMRPSIGGGIVVEVIAPGSLLSFTEPERSERMPESIVSRQPQMPRPRTNAPLFAKGAEPPAPAPAPAGPRALTAGPARGVAAVGRPQPELGSAATAILTELPEIKFDVTVVHADPSLRAGHRLPTADPGTLVTGANGLPQRQPMSNLVPGAIAPSAGQDGKPIERNPRSIGATYSAYARGLSGSRTATPTNDK</sequence>
<comment type="caution">
    <text evidence="10">The sequence shown here is derived from an EMBL/GenBank/DDBJ whole genome shotgun (WGS) entry which is preliminary data.</text>
</comment>
<evidence type="ECO:0000256" key="4">
    <source>
        <dbReference type="ARBA" id="ARBA00022679"/>
    </source>
</evidence>
<keyword evidence="5" id="KW-0418">Kinase</keyword>
<dbReference type="PANTHER" id="PTHR44936:SF9">
    <property type="entry name" value="SENSOR PROTEIN CREC"/>
    <property type="match status" value="1"/>
</dbReference>
<evidence type="ECO:0000256" key="6">
    <source>
        <dbReference type="ARBA" id="ARBA00023012"/>
    </source>
</evidence>
<keyword evidence="11" id="KW-1185">Reference proteome</keyword>
<dbReference type="Proteomes" id="UP000305792">
    <property type="component" value="Unassembled WGS sequence"/>
</dbReference>
<dbReference type="OrthoDB" id="3845898at2"/>
<dbReference type="Gene3D" id="6.10.340.10">
    <property type="match status" value="1"/>
</dbReference>
<evidence type="ECO:0000259" key="9">
    <source>
        <dbReference type="PROSITE" id="PS50109"/>
    </source>
</evidence>
<dbReference type="GO" id="GO:0004673">
    <property type="term" value="F:protein histidine kinase activity"/>
    <property type="evidence" value="ECO:0007669"/>
    <property type="project" value="UniProtKB-EC"/>
</dbReference>
<keyword evidence="8" id="KW-1133">Transmembrane helix</keyword>
<evidence type="ECO:0000313" key="11">
    <source>
        <dbReference type="Proteomes" id="UP000305792"/>
    </source>
</evidence>
<keyword evidence="8" id="KW-0472">Membrane</keyword>
<name>A0A4S8P9R5_9ACTN</name>
<feature type="domain" description="Histidine kinase" evidence="9">
    <location>
        <begin position="549"/>
        <end position="652"/>
    </location>
</feature>
<dbReference type="RefSeq" id="WP_136531528.1">
    <property type="nucleotide sequence ID" value="NZ_STGX01000017.1"/>
</dbReference>
<keyword evidence="4" id="KW-0808">Transferase</keyword>
<evidence type="ECO:0000256" key="3">
    <source>
        <dbReference type="ARBA" id="ARBA00022553"/>
    </source>
</evidence>
<evidence type="ECO:0000256" key="7">
    <source>
        <dbReference type="SAM" id="MobiDB-lite"/>
    </source>
</evidence>
<dbReference type="InterPro" id="IPR003594">
    <property type="entry name" value="HATPase_dom"/>
</dbReference>
<feature type="transmembrane region" description="Helical" evidence="8">
    <location>
        <begin position="332"/>
        <end position="353"/>
    </location>
</feature>
<keyword evidence="6" id="KW-0902">Two-component regulatory system</keyword>
<keyword evidence="3" id="KW-0597">Phosphoprotein</keyword>
<organism evidence="10 11">
    <name type="scientific">Glycomyces paridis</name>
    <dbReference type="NCBI Taxonomy" id="2126555"/>
    <lineage>
        <taxon>Bacteria</taxon>
        <taxon>Bacillati</taxon>
        <taxon>Actinomycetota</taxon>
        <taxon>Actinomycetes</taxon>
        <taxon>Glycomycetales</taxon>
        <taxon>Glycomycetaceae</taxon>
        <taxon>Glycomyces</taxon>
    </lineage>
</organism>
<proteinExistence type="predicted"/>
<protein>
    <recommendedName>
        <fullName evidence="2">histidine kinase</fullName>
        <ecNumber evidence="2">2.7.13.3</ecNumber>
    </recommendedName>
</protein>
<evidence type="ECO:0000256" key="2">
    <source>
        <dbReference type="ARBA" id="ARBA00012438"/>
    </source>
</evidence>
<dbReference type="Gene3D" id="3.30.565.10">
    <property type="entry name" value="Histidine kinase-like ATPase, C-terminal domain"/>
    <property type="match status" value="1"/>
</dbReference>